<sequence length="134" mass="15121">MQTVEKCIEETQNGHFSRDPLKRIDEPILRSSLNKIHTVTELQRAEVLLNGGAGLDDGERDLWAHALTRTDVWILCGPDTASMRFGYAVEKRDRLVSLESLLKKLGHTPSGALPDHYKQRWLDDTMSKLAIGIL</sequence>
<comment type="caution">
    <text evidence="1">The sequence shown here is derived from an EMBL/GenBank/DDBJ whole genome shotgun (WGS) entry which is preliminary data.</text>
</comment>
<protein>
    <submittedName>
        <fullName evidence="1">Uncharacterized protein</fullName>
    </submittedName>
</protein>
<proteinExistence type="predicted"/>
<evidence type="ECO:0000313" key="1">
    <source>
        <dbReference type="EMBL" id="MBO1329582.1"/>
    </source>
</evidence>
<dbReference type="Proteomes" id="UP000664399">
    <property type="component" value="Unassembled WGS sequence"/>
</dbReference>
<gene>
    <name evidence="1" type="ORF">J2D75_14050</name>
</gene>
<keyword evidence="2" id="KW-1185">Reference proteome</keyword>
<dbReference type="RefSeq" id="WP_207855413.1">
    <property type="nucleotide sequence ID" value="NZ_JAFVMG010000035.1"/>
</dbReference>
<dbReference type="EMBL" id="JAFVMG010000035">
    <property type="protein sequence ID" value="MBO1329582.1"/>
    <property type="molecule type" value="Genomic_DNA"/>
</dbReference>
<reference evidence="1 2" key="1">
    <citation type="submission" date="2021-03" db="EMBL/GenBank/DDBJ databases">
        <title>The complete genome sequence of Acetobacter suratthaniensis TBRC 1719.</title>
        <authorList>
            <person name="Charoenyingcharoen P."/>
            <person name="Yukphan P."/>
        </authorList>
    </citation>
    <scope>NUCLEOTIDE SEQUENCE [LARGE SCALE GENOMIC DNA]</scope>
    <source>
        <strain evidence="1 2">TBRC 1719</strain>
    </source>
</reference>
<evidence type="ECO:0000313" key="2">
    <source>
        <dbReference type="Proteomes" id="UP000664399"/>
    </source>
</evidence>
<accession>A0ABS3LQE4</accession>
<organism evidence="1 2">
    <name type="scientific">Acetobacter suratthaniensis</name>
    <dbReference type="NCBI Taxonomy" id="1502841"/>
    <lineage>
        <taxon>Bacteria</taxon>
        <taxon>Pseudomonadati</taxon>
        <taxon>Pseudomonadota</taxon>
        <taxon>Alphaproteobacteria</taxon>
        <taxon>Acetobacterales</taxon>
        <taxon>Acetobacteraceae</taxon>
        <taxon>Acetobacter</taxon>
    </lineage>
</organism>
<name>A0ABS3LQE4_9PROT</name>